<evidence type="ECO:0000313" key="4">
    <source>
        <dbReference type="RefSeq" id="XP_038979543.1"/>
    </source>
</evidence>
<reference evidence="3 4" key="2">
    <citation type="submission" date="2025-04" db="UniProtKB">
        <authorList>
            <consortium name="RefSeq"/>
        </authorList>
    </citation>
    <scope>IDENTIFICATION</scope>
    <source>
        <tissue evidence="3 4">Young leaves</tissue>
    </source>
</reference>
<evidence type="ECO:0000313" key="6">
    <source>
        <dbReference type="RefSeq" id="XP_038979545.1"/>
    </source>
</evidence>
<dbReference type="InterPro" id="IPR036047">
    <property type="entry name" value="F-box-like_dom_sf"/>
</dbReference>
<dbReference type="RefSeq" id="XP_038979543.1">
    <property type="nucleotide sequence ID" value="XM_039123615.1"/>
</dbReference>
<protein>
    <submittedName>
        <fullName evidence="3 4">F-box protein At5g03100-like isoform X2</fullName>
    </submittedName>
</protein>
<dbReference type="PANTHER" id="PTHR34145:SF28">
    <property type="entry name" value="F-BOX DOMAIN-CONTAINING PROTEIN"/>
    <property type="match status" value="1"/>
</dbReference>
<evidence type="ECO:0000313" key="2">
    <source>
        <dbReference type="Proteomes" id="UP000228380"/>
    </source>
</evidence>
<dbReference type="InterPro" id="IPR053772">
    <property type="entry name" value="At1g61320/At1g61330-like"/>
</dbReference>
<feature type="domain" description="F-box" evidence="1">
    <location>
        <begin position="5"/>
        <end position="58"/>
    </location>
</feature>
<dbReference type="RefSeq" id="XP_038979544.1">
    <property type="nucleotide sequence ID" value="XM_039123616.1"/>
</dbReference>
<keyword evidence="2" id="KW-1185">Reference proteome</keyword>
<evidence type="ECO:0000259" key="1">
    <source>
        <dbReference type="PROSITE" id="PS50181"/>
    </source>
</evidence>
<dbReference type="Pfam" id="PF23622">
    <property type="entry name" value="LRR_At1g61320_AtMIF1"/>
    <property type="match status" value="1"/>
</dbReference>
<dbReference type="Pfam" id="PF00646">
    <property type="entry name" value="F-box"/>
    <property type="match status" value="1"/>
</dbReference>
<dbReference type="RefSeq" id="XP_038979545.1">
    <property type="nucleotide sequence ID" value="XM_039123617.1"/>
</dbReference>
<dbReference type="GeneID" id="103723927"/>
<dbReference type="Gene3D" id="1.20.1280.50">
    <property type="match status" value="1"/>
</dbReference>
<dbReference type="InterPro" id="IPR032675">
    <property type="entry name" value="LRR_dom_sf"/>
</dbReference>
<dbReference type="RefSeq" id="XP_026656090.2">
    <property type="nucleotide sequence ID" value="XM_026800289.2"/>
</dbReference>
<dbReference type="PROSITE" id="PS50181">
    <property type="entry name" value="FBOX"/>
    <property type="match status" value="1"/>
</dbReference>
<evidence type="ECO:0000313" key="5">
    <source>
        <dbReference type="RefSeq" id="XP_038979544.1"/>
    </source>
</evidence>
<reference evidence="2" key="1">
    <citation type="journal article" date="2019" name="Nat. Commun.">
        <title>Genome-wide association mapping of date palm fruit traits.</title>
        <authorList>
            <person name="Hazzouri K.M."/>
            <person name="Gros-Balthazard M."/>
            <person name="Flowers J.M."/>
            <person name="Copetti D."/>
            <person name="Lemansour A."/>
            <person name="Lebrun M."/>
            <person name="Masmoudi K."/>
            <person name="Ferrand S."/>
            <person name="Dhar M.I."/>
            <person name="Fresquez Z.A."/>
            <person name="Rosas U."/>
            <person name="Zhang J."/>
            <person name="Talag J."/>
            <person name="Lee S."/>
            <person name="Kudrna D."/>
            <person name="Powell R.F."/>
            <person name="Leitch I.J."/>
            <person name="Krueger R.R."/>
            <person name="Wing R.A."/>
            <person name="Amiri K.M.A."/>
            <person name="Purugganan M.D."/>
        </authorList>
    </citation>
    <scope>NUCLEOTIDE SEQUENCE [LARGE SCALE GENOMIC DNA]</scope>
    <source>
        <strain evidence="2">cv. Khalas</strain>
    </source>
</reference>
<organism evidence="2 4">
    <name type="scientific">Phoenix dactylifera</name>
    <name type="common">Date palm</name>
    <dbReference type="NCBI Taxonomy" id="42345"/>
    <lineage>
        <taxon>Eukaryota</taxon>
        <taxon>Viridiplantae</taxon>
        <taxon>Streptophyta</taxon>
        <taxon>Embryophyta</taxon>
        <taxon>Tracheophyta</taxon>
        <taxon>Spermatophyta</taxon>
        <taxon>Magnoliopsida</taxon>
        <taxon>Liliopsida</taxon>
        <taxon>Arecaceae</taxon>
        <taxon>Coryphoideae</taxon>
        <taxon>Phoeniceae</taxon>
        <taxon>Phoenix</taxon>
    </lineage>
</organism>
<dbReference type="SUPFAM" id="SSF81383">
    <property type="entry name" value="F-box domain"/>
    <property type="match status" value="1"/>
</dbReference>
<dbReference type="PANTHER" id="PTHR34145">
    <property type="entry name" value="OS02G0105600 PROTEIN"/>
    <property type="match status" value="1"/>
</dbReference>
<gene>
    <name evidence="3 4 5 6" type="primary">LOC103723927</name>
</gene>
<dbReference type="SUPFAM" id="SSF52058">
    <property type="entry name" value="L domain-like"/>
    <property type="match status" value="1"/>
</dbReference>
<dbReference type="InterPro" id="IPR001810">
    <property type="entry name" value="F-box_dom"/>
</dbReference>
<name>A0A8B9A6N7_PHODC</name>
<dbReference type="InterPro" id="IPR055357">
    <property type="entry name" value="LRR_At1g61320_AtMIF1"/>
</dbReference>
<dbReference type="CDD" id="cd22160">
    <property type="entry name" value="F-box_AtFBL13-like"/>
    <property type="match status" value="1"/>
</dbReference>
<accession>A0A8B9A6N7</accession>
<evidence type="ECO:0000313" key="3">
    <source>
        <dbReference type="RefSeq" id="XP_026656090.2"/>
    </source>
</evidence>
<dbReference type="AlphaFoldDB" id="A0A8B9A6N7"/>
<dbReference type="Gene3D" id="3.80.10.10">
    <property type="entry name" value="Ribonuclease Inhibitor"/>
    <property type="match status" value="1"/>
</dbReference>
<sequence length="473" mass="55134">MGVSEDRISSLPDTLLHNILSRMPTKMAVRTSALARRWRHLWKAVPVLDLDEGIWEYLKRKKYPNGEDRVDLMTRDYVRFVDQFLRQHNGPVIRTLKIRVAVDGRRSLVKRWIRTALEKQVEELHFGFQGEERFELPSYMLNSRSMTSLRLSFCWMRNSLSFRRLPNLRILYLKWVAIGDAQFPKILRECRHLESMHLDGCLLIDNIKIITLNPAFKNFTASKCDILSCIEIDAPHLRSFHYTGHQINFYMKDITMLRDAFIDITGKYKTERTRTILLSPSNVEVLTMQAQLLEGLLREKCKSENELDTVWFPNLKEIQLQMGYVCPENIVALSWLMSISPSVERIFVTCHPETRLAAASKRPPILKLFDIASMHPVFLRIAGFTGLPYEKLLLRYFLTKAEAPVTLFPVAPHGFWLDQSIEEIIEVDTKCRGQSRYLIQLLKQLPMTCGKPKLETPQDNEGIENILPMHRDF</sequence>
<proteinExistence type="predicted"/>
<dbReference type="Proteomes" id="UP000228380">
    <property type="component" value="Chromosome 2"/>
</dbReference>
<dbReference type="InterPro" id="IPR053781">
    <property type="entry name" value="F-box_AtFBL13-like"/>
</dbReference>